<dbReference type="CDD" id="cd21699">
    <property type="entry name" value="JMTM_APP_like"/>
    <property type="match status" value="1"/>
</dbReference>
<feature type="region of interest" description="Disordered" evidence="1">
    <location>
        <begin position="88"/>
        <end position="116"/>
    </location>
</feature>
<feature type="transmembrane region" description="Helical" evidence="2">
    <location>
        <begin position="35"/>
        <end position="57"/>
    </location>
</feature>
<dbReference type="Proteomes" id="UP000663860">
    <property type="component" value="Unassembled WGS sequence"/>
</dbReference>
<protein>
    <submittedName>
        <fullName evidence="4">Uncharacterized protein</fullName>
    </submittedName>
</protein>
<dbReference type="AlphaFoldDB" id="A0A813UM03"/>
<dbReference type="EMBL" id="CAJOBB010001050">
    <property type="protein sequence ID" value="CAF3800028.1"/>
    <property type="molecule type" value="Genomic_DNA"/>
</dbReference>
<name>A0A813UM03_9BILA</name>
<evidence type="ECO:0000256" key="2">
    <source>
        <dbReference type="SAM" id="Phobius"/>
    </source>
</evidence>
<evidence type="ECO:0000313" key="6">
    <source>
        <dbReference type="Proteomes" id="UP000663860"/>
    </source>
</evidence>
<feature type="compositionally biased region" description="Polar residues" evidence="1">
    <location>
        <begin position="105"/>
        <end position="116"/>
    </location>
</feature>
<gene>
    <name evidence="4" type="ORF">IZO911_LOCUS8240</name>
    <name evidence="5" type="ORF">KXQ929_LOCUS16983</name>
</gene>
<dbReference type="Proteomes" id="UP000663868">
    <property type="component" value="Unassembled WGS sequence"/>
</dbReference>
<proteinExistence type="predicted"/>
<keyword evidence="2" id="KW-0472">Membrane</keyword>
<evidence type="ECO:0000256" key="3">
    <source>
        <dbReference type="SAM" id="SignalP"/>
    </source>
</evidence>
<keyword evidence="2" id="KW-0812">Transmembrane</keyword>
<evidence type="ECO:0000256" key="1">
    <source>
        <dbReference type="SAM" id="MobiDB-lite"/>
    </source>
</evidence>
<feature type="signal peptide" evidence="3">
    <location>
        <begin position="1"/>
        <end position="19"/>
    </location>
</feature>
<sequence>MEAIFIFLTSLVIITTCSARTYSSSSSSDGNFSTGAIVGIAVGAVAFFTLLTIFVVCMKMKQAKARRINNIPTAMQMAALAQEENRYKPPGSVQVPSYNQPPPYSQAQPSKMTPVS</sequence>
<evidence type="ECO:0000313" key="4">
    <source>
        <dbReference type="EMBL" id="CAF0825540.1"/>
    </source>
</evidence>
<accession>A0A813UM03</accession>
<reference evidence="4" key="1">
    <citation type="submission" date="2021-02" db="EMBL/GenBank/DDBJ databases">
        <authorList>
            <person name="Nowell W R."/>
        </authorList>
    </citation>
    <scope>NUCLEOTIDE SEQUENCE</scope>
</reference>
<organism evidence="4 6">
    <name type="scientific">Adineta steineri</name>
    <dbReference type="NCBI Taxonomy" id="433720"/>
    <lineage>
        <taxon>Eukaryota</taxon>
        <taxon>Metazoa</taxon>
        <taxon>Spiralia</taxon>
        <taxon>Gnathifera</taxon>
        <taxon>Rotifera</taxon>
        <taxon>Eurotatoria</taxon>
        <taxon>Bdelloidea</taxon>
        <taxon>Adinetida</taxon>
        <taxon>Adinetidae</taxon>
        <taxon>Adineta</taxon>
    </lineage>
</organism>
<feature type="chain" id="PRO_5036223161" evidence="3">
    <location>
        <begin position="20"/>
        <end position="116"/>
    </location>
</feature>
<keyword evidence="3" id="KW-0732">Signal</keyword>
<evidence type="ECO:0000313" key="5">
    <source>
        <dbReference type="EMBL" id="CAF3800028.1"/>
    </source>
</evidence>
<dbReference type="EMBL" id="CAJNOE010000055">
    <property type="protein sequence ID" value="CAF0825540.1"/>
    <property type="molecule type" value="Genomic_DNA"/>
</dbReference>
<keyword evidence="2" id="KW-1133">Transmembrane helix</keyword>
<comment type="caution">
    <text evidence="4">The sequence shown here is derived from an EMBL/GenBank/DDBJ whole genome shotgun (WGS) entry which is preliminary data.</text>
</comment>